<accession>A0ABT8EM59</accession>
<proteinExistence type="predicted"/>
<keyword evidence="2" id="KW-1185">Reference proteome</keyword>
<evidence type="ECO:0000313" key="2">
    <source>
        <dbReference type="Proteomes" id="UP001168613"/>
    </source>
</evidence>
<comment type="caution">
    <text evidence="1">The sequence shown here is derived from an EMBL/GenBank/DDBJ whole genome shotgun (WGS) entry which is preliminary data.</text>
</comment>
<evidence type="ECO:0000313" key="1">
    <source>
        <dbReference type="EMBL" id="MDN4122392.1"/>
    </source>
</evidence>
<reference evidence="1" key="1">
    <citation type="submission" date="2021-11" db="EMBL/GenBank/DDBJ databases">
        <title>Draft genome sequence of Alcaligenes endophyticus type strain CCUG 75668T.</title>
        <authorList>
            <person name="Salva-Serra F."/>
            <person name="Duran R.E."/>
            <person name="Seeger M."/>
            <person name="Moore E.R.B."/>
            <person name="Jaen-Luchoro D."/>
        </authorList>
    </citation>
    <scope>NUCLEOTIDE SEQUENCE</scope>
    <source>
        <strain evidence="1">CCUG 75668</strain>
    </source>
</reference>
<protein>
    <submittedName>
        <fullName evidence="1">Uncharacterized protein</fullName>
    </submittedName>
</protein>
<organism evidence="1 2">
    <name type="scientific">Alcaligenes endophyticus</name>
    <dbReference type="NCBI Taxonomy" id="1929088"/>
    <lineage>
        <taxon>Bacteria</taxon>
        <taxon>Pseudomonadati</taxon>
        <taxon>Pseudomonadota</taxon>
        <taxon>Betaproteobacteria</taxon>
        <taxon>Burkholderiales</taxon>
        <taxon>Alcaligenaceae</taxon>
        <taxon>Alcaligenes</taxon>
    </lineage>
</organism>
<name>A0ABT8EM59_9BURK</name>
<dbReference type="Proteomes" id="UP001168613">
    <property type="component" value="Unassembled WGS sequence"/>
</dbReference>
<gene>
    <name evidence="1" type="ORF">LMS43_13945</name>
</gene>
<dbReference type="EMBL" id="JAJHNU010000004">
    <property type="protein sequence ID" value="MDN4122392.1"/>
    <property type="molecule type" value="Genomic_DNA"/>
</dbReference>
<sequence>MTQAMISLKNVNKWLACCSAQQLSALIGGTAPPLSLAAFSYRSVR</sequence>
<dbReference type="RefSeq" id="WP_266123388.1">
    <property type="nucleotide sequence ID" value="NZ_JAJHNU010000004.1"/>
</dbReference>